<dbReference type="EMBL" id="CP031337">
    <property type="protein sequence ID" value="AXK38631.1"/>
    <property type="molecule type" value="Genomic_DNA"/>
</dbReference>
<evidence type="ECO:0000313" key="2">
    <source>
        <dbReference type="EMBL" id="AXK38631.1"/>
    </source>
</evidence>
<dbReference type="InterPro" id="IPR023829">
    <property type="entry name" value="PGA_PgaD"/>
</dbReference>
<dbReference type="NCBIfam" id="TIGR03940">
    <property type="entry name" value="PGA_PgaD"/>
    <property type="match status" value="1"/>
</dbReference>
<evidence type="ECO:0000313" key="3">
    <source>
        <dbReference type="Proteomes" id="UP000254537"/>
    </source>
</evidence>
<sequence length="146" mass="17005">MKRTIINVEHRLGHTHRVVARSLTALLWLAWGYLCLPFLSLLAWLAGIELFYREMLVRNDVDKLLDLLFVYAIVVGATSSVLILWARVNYLRFRNRERRRRAPDASLEEFAGDYRVPPAELAATQQRQIVTVHHSDHGHIVRISRH</sequence>
<name>A0A345Y3X9_9NEIS</name>
<organism evidence="2 3">
    <name type="scientific">Crenobacter cavernae</name>
    <dbReference type="NCBI Taxonomy" id="2290923"/>
    <lineage>
        <taxon>Bacteria</taxon>
        <taxon>Pseudomonadati</taxon>
        <taxon>Pseudomonadota</taxon>
        <taxon>Betaproteobacteria</taxon>
        <taxon>Neisseriales</taxon>
        <taxon>Neisseriaceae</taxon>
        <taxon>Crenobacter</taxon>
    </lineage>
</organism>
<evidence type="ECO:0000256" key="1">
    <source>
        <dbReference type="SAM" id="Phobius"/>
    </source>
</evidence>
<protein>
    <submittedName>
        <fullName evidence="2">Poly-beta-1,6-N-acetyl-D-glucosamine biosynthesis protein PgaD</fullName>
    </submittedName>
</protein>
<dbReference type="RefSeq" id="WP_115432566.1">
    <property type="nucleotide sequence ID" value="NZ_CP031337.1"/>
</dbReference>
<proteinExistence type="predicted"/>
<dbReference type="Pfam" id="PF13994">
    <property type="entry name" value="PgaD"/>
    <property type="match status" value="1"/>
</dbReference>
<keyword evidence="1" id="KW-0812">Transmembrane</keyword>
<dbReference type="AlphaFoldDB" id="A0A345Y3X9"/>
<keyword evidence="1" id="KW-0472">Membrane</keyword>
<gene>
    <name evidence="2" type="primary">pgaD</name>
    <name evidence="2" type="ORF">DWG20_03870</name>
</gene>
<dbReference type="KEGG" id="ccah:DWG20_03870"/>
<feature type="transmembrane region" description="Helical" evidence="1">
    <location>
        <begin position="26"/>
        <end position="48"/>
    </location>
</feature>
<keyword evidence="1" id="KW-1133">Transmembrane helix</keyword>
<accession>A0A345Y3X9</accession>
<dbReference type="GO" id="GO:0043709">
    <property type="term" value="P:cell adhesion involved in single-species biofilm formation"/>
    <property type="evidence" value="ECO:0007669"/>
    <property type="project" value="InterPro"/>
</dbReference>
<reference evidence="2 3" key="1">
    <citation type="submission" date="2018-07" db="EMBL/GenBank/DDBJ databases">
        <title>Crenobacter cavernae sp. nov., isolated from a karst cave.</title>
        <authorList>
            <person name="Zhu H."/>
        </authorList>
    </citation>
    <scope>NUCLEOTIDE SEQUENCE [LARGE SCALE GENOMIC DNA]</scope>
    <source>
        <strain evidence="2 3">K1W11S-77</strain>
    </source>
</reference>
<dbReference type="Proteomes" id="UP000254537">
    <property type="component" value="Chromosome"/>
</dbReference>
<feature type="transmembrane region" description="Helical" evidence="1">
    <location>
        <begin position="68"/>
        <end position="91"/>
    </location>
</feature>
<dbReference type="OrthoDB" id="8587176at2"/>